<dbReference type="AlphaFoldDB" id="A0A1Y4SVU7"/>
<name>A0A1Y4SVU7_9FIRM</name>
<dbReference type="EMBL" id="NFLJ01000029">
    <property type="protein sequence ID" value="OUQ33500.1"/>
    <property type="molecule type" value="Genomic_DNA"/>
</dbReference>
<reference evidence="1 2" key="1">
    <citation type="journal article" date="2018" name="BMC Genomics">
        <title>Whole genome sequencing and function prediction of 133 gut anaerobes isolated from chicken caecum in pure cultures.</title>
        <authorList>
            <person name="Medvecky M."/>
            <person name="Cejkova D."/>
            <person name="Polansky O."/>
            <person name="Karasova D."/>
            <person name="Kubasova T."/>
            <person name="Cizek A."/>
            <person name="Rychlik I."/>
        </authorList>
    </citation>
    <scope>NUCLEOTIDE SEQUENCE [LARGE SCALE GENOMIC DNA]</scope>
    <source>
        <strain evidence="1 2">An13</strain>
    </source>
</reference>
<evidence type="ECO:0000313" key="2">
    <source>
        <dbReference type="Proteomes" id="UP000195305"/>
    </source>
</evidence>
<dbReference type="RefSeq" id="WP_087358792.1">
    <property type="nucleotide sequence ID" value="NZ_AP031415.1"/>
</dbReference>
<comment type="caution">
    <text evidence="1">The sequence shown here is derived from an EMBL/GenBank/DDBJ whole genome shotgun (WGS) entry which is preliminary data.</text>
</comment>
<keyword evidence="2" id="KW-1185">Reference proteome</keyword>
<proteinExistence type="predicted"/>
<dbReference type="SUPFAM" id="SSF52833">
    <property type="entry name" value="Thioredoxin-like"/>
    <property type="match status" value="1"/>
</dbReference>
<evidence type="ECO:0000313" key="1">
    <source>
        <dbReference type="EMBL" id="OUQ33500.1"/>
    </source>
</evidence>
<dbReference type="PROSITE" id="PS51354">
    <property type="entry name" value="GLUTAREDOXIN_2"/>
    <property type="match status" value="1"/>
</dbReference>
<dbReference type="OrthoDB" id="5348456at2"/>
<organism evidence="1 2">
    <name type="scientific">Massilimicrobiota timonensis</name>
    <dbReference type="NCBI Taxonomy" id="1776392"/>
    <lineage>
        <taxon>Bacteria</taxon>
        <taxon>Bacillati</taxon>
        <taxon>Bacillota</taxon>
        <taxon>Erysipelotrichia</taxon>
        <taxon>Erysipelotrichales</taxon>
        <taxon>Erysipelotrichaceae</taxon>
        <taxon>Massilimicrobiota</taxon>
    </lineage>
</organism>
<sequence>MKLFYLKNCPYCRQAFQWIEELYQQNNQYQQIPIETIEESEQSELADRYDYYYVPCFFEGQRKLHEGAVTKEEIQKIFEDYLKEENE</sequence>
<accession>A0A1Y4SVU7</accession>
<dbReference type="Proteomes" id="UP000195305">
    <property type="component" value="Unassembled WGS sequence"/>
</dbReference>
<dbReference type="InterPro" id="IPR036249">
    <property type="entry name" value="Thioredoxin-like_sf"/>
</dbReference>
<protein>
    <submittedName>
        <fullName evidence="1">Glutaredoxin</fullName>
    </submittedName>
</protein>
<dbReference type="Gene3D" id="3.40.30.10">
    <property type="entry name" value="Glutaredoxin"/>
    <property type="match status" value="1"/>
</dbReference>
<gene>
    <name evidence="1" type="ORF">B5E75_09870</name>
</gene>